<evidence type="ECO:0000256" key="1">
    <source>
        <dbReference type="ARBA" id="ARBA00007118"/>
    </source>
</evidence>
<keyword evidence="2" id="KW-0560">Oxidoreductase</keyword>
<reference evidence="3" key="3">
    <citation type="submission" date="2022-06" db="EMBL/GenBank/DDBJ databases">
        <title>Resources to Facilitate Use of the Altered Schaedler Flora (ASF) Mouse Model to Study Microbiome Function.</title>
        <authorList>
            <person name="Proctor A."/>
            <person name="Parvinroo S."/>
            <person name="Richie T."/>
            <person name="Jia X."/>
            <person name="Lee S.T.M."/>
            <person name="Karp P.D."/>
            <person name="Paley S."/>
            <person name="Kostic A.D."/>
            <person name="Pierre J.F."/>
            <person name="Wannemuehler M.J."/>
            <person name="Phillips G.J."/>
        </authorList>
    </citation>
    <scope>NUCLEOTIDE SEQUENCE</scope>
    <source>
        <strain evidence="3">ASF457</strain>
    </source>
</reference>
<dbReference type="SUPFAM" id="SSF55469">
    <property type="entry name" value="FMN-dependent nitroreductase-like"/>
    <property type="match status" value="1"/>
</dbReference>
<reference evidence="3" key="2">
    <citation type="submission" date="2022-05" db="EMBL/GenBank/DDBJ databases">
        <authorList>
            <person name="Proctor A.L."/>
            <person name="Phillips G.J."/>
            <person name="Wannemuehler M.J."/>
        </authorList>
    </citation>
    <scope>NUCLEOTIDE SEQUENCE</scope>
    <source>
        <strain evidence="3">ASF457</strain>
    </source>
</reference>
<dbReference type="RefSeq" id="WP_023276856.1">
    <property type="nucleotide sequence ID" value="NZ_CP097562.1"/>
</dbReference>
<dbReference type="PANTHER" id="PTHR43673">
    <property type="entry name" value="NAD(P)H NITROREDUCTASE YDGI-RELATED"/>
    <property type="match status" value="1"/>
</dbReference>
<organism evidence="3 4">
    <name type="scientific">Mucispirillum schaedleri ASF457</name>
    <dbReference type="NCBI Taxonomy" id="1379858"/>
    <lineage>
        <taxon>Bacteria</taxon>
        <taxon>Pseudomonadati</taxon>
        <taxon>Deferribacterota</taxon>
        <taxon>Deferribacteres</taxon>
        <taxon>Deferribacterales</taxon>
        <taxon>Mucispirillaceae</taxon>
        <taxon>Mucispirillum</taxon>
    </lineage>
</organism>
<dbReference type="InterPro" id="IPR029479">
    <property type="entry name" value="Nitroreductase"/>
</dbReference>
<reference evidence="3" key="1">
    <citation type="journal article" date="2014" name="Genome Announc.">
        <title>Draft genome sequences of the altered schaedler flora, a defined bacterial community from gnotobiotic mice.</title>
        <authorList>
            <person name="Wannemuehler M.J."/>
            <person name="Overstreet A.M."/>
            <person name="Ward D.V."/>
            <person name="Phillips G.J."/>
        </authorList>
    </citation>
    <scope>NUCLEOTIDE SEQUENCE</scope>
    <source>
        <strain evidence="3">ASF457</strain>
    </source>
</reference>
<evidence type="ECO:0000256" key="2">
    <source>
        <dbReference type="ARBA" id="ARBA00023002"/>
    </source>
</evidence>
<accession>V2Q7V4</accession>
<keyword evidence="3" id="KW-0436">Ligase</keyword>
<keyword evidence="4" id="KW-1185">Reference proteome</keyword>
<dbReference type="GO" id="GO:0016491">
    <property type="term" value="F:oxidoreductase activity"/>
    <property type="evidence" value="ECO:0007669"/>
    <property type="project" value="UniProtKB-KW"/>
</dbReference>
<dbReference type="AlphaFoldDB" id="V2Q7V4"/>
<dbReference type="OrthoDB" id="9812105at2"/>
<dbReference type="EMBL" id="CP097562">
    <property type="protein sequence ID" value="USF24828.1"/>
    <property type="molecule type" value="Genomic_DNA"/>
</dbReference>
<dbReference type="GO" id="GO:0052619">
    <property type="term" value="F:coenzyme F420-1:gamma-L-glutamate ligase activity"/>
    <property type="evidence" value="ECO:0007669"/>
    <property type="project" value="UniProtKB-EC"/>
</dbReference>
<proteinExistence type="inferred from homology"/>
<dbReference type="EC" id="6.3.2.34" evidence="3"/>
<dbReference type="eggNOG" id="COG0778">
    <property type="taxonomic scope" value="Bacteria"/>
</dbReference>
<sequence length="176" mass="20183">MKNINESTIFSRRSIRSFIKEKKVEQEKIDILLRAAMQAPSACNKQPWEFLVLDDEEIIDSIAPIDRHYVLASLAPLVIIVLGNEKTTYRSENGLAWYPQDLSASIQNILLQAAELGLGSVWIGTYPDEKRIQGLKKHFNMPENITPFAVIAIGYSKDKHKFIDRFDSSKIHYNKY</sequence>
<evidence type="ECO:0000313" key="4">
    <source>
        <dbReference type="Proteomes" id="UP000017429"/>
    </source>
</evidence>
<dbReference type="KEGG" id="msch:N508_001922"/>
<dbReference type="Proteomes" id="UP000017429">
    <property type="component" value="Chromosome"/>
</dbReference>
<dbReference type="Gene3D" id="3.40.109.10">
    <property type="entry name" value="NADH Oxidase"/>
    <property type="match status" value="1"/>
</dbReference>
<comment type="similarity">
    <text evidence="1">Belongs to the nitroreductase family.</text>
</comment>
<evidence type="ECO:0000313" key="3">
    <source>
        <dbReference type="EMBL" id="USF24828.1"/>
    </source>
</evidence>
<dbReference type="PANTHER" id="PTHR43673:SF10">
    <property type="entry name" value="NADH DEHYDROGENASE_NAD(P)H NITROREDUCTASE XCC3605-RELATED"/>
    <property type="match status" value="1"/>
</dbReference>
<protein>
    <submittedName>
        <fullName evidence="3">Bifunctional F420 biosynthesis protein FbiB</fullName>
        <ecNumber evidence="3">6.3.2.34</ecNumber>
    </submittedName>
</protein>
<name>V2Q7V4_9BACT</name>
<dbReference type="InterPro" id="IPR000415">
    <property type="entry name" value="Nitroreductase-like"/>
</dbReference>
<dbReference type="CDD" id="cd02150">
    <property type="entry name" value="nitroreductase"/>
    <property type="match status" value="1"/>
</dbReference>
<gene>
    <name evidence="3" type="primary">fbiB</name>
    <name evidence="3" type="ORF">N508_001922</name>
</gene>
<dbReference type="Pfam" id="PF00881">
    <property type="entry name" value="Nitroreductase"/>
    <property type="match status" value="2"/>
</dbReference>